<name>A0A9Q4FLR2_9FIRM</name>
<evidence type="ECO:0000313" key="2">
    <source>
        <dbReference type="Proteomes" id="UP001108123"/>
    </source>
</evidence>
<dbReference type="InterPro" id="IPR029063">
    <property type="entry name" value="SAM-dependent_MTases_sf"/>
</dbReference>
<protein>
    <recommendedName>
        <fullName evidence="3">Class I SAM-dependent methyltransferase</fullName>
    </recommendedName>
</protein>
<gene>
    <name evidence="1" type="ORF">L0P62_11280</name>
</gene>
<proteinExistence type="predicted"/>
<dbReference type="RefSeq" id="WP_237915672.1">
    <property type="nucleotide sequence ID" value="NZ_JAKNID010000084.1"/>
</dbReference>
<accession>A0A9Q4FLR2</accession>
<dbReference type="SUPFAM" id="SSF53335">
    <property type="entry name" value="S-adenosyl-L-methionine-dependent methyltransferases"/>
    <property type="match status" value="1"/>
</dbReference>
<keyword evidence="2" id="KW-1185">Reference proteome</keyword>
<organism evidence="1 2">
    <name type="scientific">Anaerosalibacter bizertensis</name>
    <dbReference type="NCBI Taxonomy" id="932217"/>
    <lineage>
        <taxon>Bacteria</taxon>
        <taxon>Bacillati</taxon>
        <taxon>Bacillota</taxon>
        <taxon>Tissierellia</taxon>
        <taxon>Tissierellales</taxon>
        <taxon>Sporanaerobacteraceae</taxon>
        <taxon>Anaerosalibacter</taxon>
    </lineage>
</organism>
<evidence type="ECO:0008006" key="3">
    <source>
        <dbReference type="Google" id="ProtNLM"/>
    </source>
</evidence>
<comment type="caution">
    <text evidence="1">The sequence shown here is derived from an EMBL/GenBank/DDBJ whole genome shotgun (WGS) entry which is preliminary data.</text>
</comment>
<sequence>MKVDSFDNTLICEGEDLQEALSYFKNYREIPVYVEEAILRLILDKLGYENINFDVLEELLNKLPNDFVERSINGIHTVFNRNKKVDYENFYLPYLLYYLPANVFKIWKPLLELHIRSTLKPNMRILDIGTGAGSVPIGIIEFYKSLAKSYAEIKFSLSFVLIEKEGEFIDIAEKMIKSIAENA</sequence>
<dbReference type="AlphaFoldDB" id="A0A9Q4FLR2"/>
<dbReference type="Proteomes" id="UP001108123">
    <property type="component" value="Unassembled WGS sequence"/>
</dbReference>
<evidence type="ECO:0000313" key="1">
    <source>
        <dbReference type="EMBL" id="MCG4566031.1"/>
    </source>
</evidence>
<dbReference type="EMBL" id="JAKNID010000084">
    <property type="protein sequence ID" value="MCG4566031.1"/>
    <property type="molecule type" value="Genomic_DNA"/>
</dbReference>
<reference evidence="1" key="1">
    <citation type="submission" date="2022-01" db="EMBL/GenBank/DDBJ databases">
        <title>Collection of gut derived symbiotic bacterial strains cultured from healthy donors.</title>
        <authorList>
            <person name="Lin H."/>
            <person name="Kohout C."/>
            <person name="Waligurski E."/>
            <person name="Pamer E.G."/>
        </authorList>
    </citation>
    <scope>NUCLEOTIDE SEQUENCE</scope>
    <source>
        <strain evidence="1">MSK.14.39</strain>
    </source>
</reference>